<dbReference type="Gene3D" id="3.30.1200.10">
    <property type="entry name" value="YggU-like"/>
    <property type="match status" value="1"/>
</dbReference>
<dbReference type="Pfam" id="PF02594">
    <property type="entry name" value="DUF167"/>
    <property type="match status" value="1"/>
</dbReference>
<organism evidence="2">
    <name type="scientific">marine metagenome</name>
    <dbReference type="NCBI Taxonomy" id="408172"/>
    <lineage>
        <taxon>unclassified sequences</taxon>
        <taxon>metagenomes</taxon>
        <taxon>ecological metagenomes</taxon>
    </lineage>
</organism>
<evidence type="ECO:0000313" key="2">
    <source>
        <dbReference type="EMBL" id="SUZ68092.1"/>
    </source>
</evidence>
<gene>
    <name evidence="2" type="ORF">METZ01_LOCUS20946</name>
</gene>
<dbReference type="EMBL" id="UINC01001029">
    <property type="protein sequence ID" value="SUZ68092.1"/>
    <property type="molecule type" value="Genomic_DNA"/>
</dbReference>
<proteinExistence type="inferred from homology"/>
<dbReference type="NCBIfam" id="TIGR00251">
    <property type="entry name" value="DUF167 family protein"/>
    <property type="match status" value="1"/>
</dbReference>
<protein>
    <submittedName>
        <fullName evidence="2">Uncharacterized protein</fullName>
    </submittedName>
</protein>
<reference evidence="2" key="1">
    <citation type="submission" date="2018-05" db="EMBL/GenBank/DDBJ databases">
        <authorList>
            <person name="Lanie J.A."/>
            <person name="Ng W.-L."/>
            <person name="Kazmierczak K.M."/>
            <person name="Andrzejewski T.M."/>
            <person name="Davidsen T.M."/>
            <person name="Wayne K.J."/>
            <person name="Tettelin H."/>
            <person name="Glass J.I."/>
            <person name="Rusch D."/>
            <person name="Podicherti R."/>
            <person name="Tsui H.-C.T."/>
            <person name="Winkler M.E."/>
        </authorList>
    </citation>
    <scope>NUCLEOTIDE SEQUENCE</scope>
</reference>
<name>A0A381PM33_9ZZZZ</name>
<accession>A0A381PM33</accession>
<dbReference type="InterPro" id="IPR036591">
    <property type="entry name" value="YggU-like_sf"/>
</dbReference>
<comment type="similarity">
    <text evidence="1">Belongs to the UPF0235 family.</text>
</comment>
<dbReference type="PANTHER" id="PTHR13420">
    <property type="entry name" value="UPF0235 PROTEIN C15ORF40"/>
    <property type="match status" value="1"/>
</dbReference>
<sequence>MSAQNSAFSWQEDKLVLQIFLQPSTSQNEWCGRHDGRIRLRVTAPPIDNQANVECVKFLAKSLKTAKTNVSVIRGQTSRAKTVEVLNPDPDCWQKILTELVAD</sequence>
<dbReference type="HAMAP" id="MF_00634">
    <property type="entry name" value="UPF0235"/>
    <property type="match status" value="1"/>
</dbReference>
<dbReference type="InterPro" id="IPR003746">
    <property type="entry name" value="DUF167"/>
</dbReference>
<dbReference type="AlphaFoldDB" id="A0A381PM33"/>
<dbReference type="SMART" id="SM01152">
    <property type="entry name" value="DUF167"/>
    <property type="match status" value="1"/>
</dbReference>
<dbReference type="PANTHER" id="PTHR13420:SF7">
    <property type="entry name" value="UPF0235 PROTEIN C15ORF40"/>
    <property type="match status" value="1"/>
</dbReference>
<dbReference type="GO" id="GO:0005737">
    <property type="term" value="C:cytoplasm"/>
    <property type="evidence" value="ECO:0007669"/>
    <property type="project" value="TreeGrafter"/>
</dbReference>
<dbReference type="SUPFAM" id="SSF69786">
    <property type="entry name" value="YggU-like"/>
    <property type="match status" value="1"/>
</dbReference>
<evidence type="ECO:0000256" key="1">
    <source>
        <dbReference type="ARBA" id="ARBA00010364"/>
    </source>
</evidence>